<dbReference type="InterPro" id="IPR002885">
    <property type="entry name" value="PPR_rpt"/>
</dbReference>
<dbReference type="Proteomes" id="UP000002051">
    <property type="component" value="Chromosome 4"/>
</dbReference>
<reference evidence="5" key="3">
    <citation type="submission" date="2015-04" db="UniProtKB">
        <authorList>
            <consortium name="EnsemblPlants"/>
        </authorList>
    </citation>
    <scope>IDENTIFICATION</scope>
    <source>
        <strain evidence="5">cv. Jemalong A17</strain>
    </source>
</reference>
<dbReference type="NCBIfam" id="TIGR00756">
    <property type="entry name" value="PPR"/>
    <property type="match status" value="1"/>
</dbReference>
<proteinExistence type="inferred from homology"/>
<feature type="repeat" description="PPR" evidence="3">
    <location>
        <begin position="9"/>
        <end position="43"/>
    </location>
</feature>
<dbReference type="PROSITE" id="PS51375">
    <property type="entry name" value="PPR"/>
    <property type="match status" value="1"/>
</dbReference>
<gene>
    <name evidence="4" type="ordered locus">MTR_4g031200</name>
</gene>
<reference evidence="4 6" key="2">
    <citation type="journal article" date="2014" name="BMC Genomics">
        <title>An improved genome release (version Mt4.0) for the model legume Medicago truncatula.</title>
        <authorList>
            <person name="Tang H."/>
            <person name="Krishnakumar V."/>
            <person name="Bidwell S."/>
            <person name="Rosen B."/>
            <person name="Chan A."/>
            <person name="Zhou S."/>
            <person name="Gentzbittel L."/>
            <person name="Childs K.L."/>
            <person name="Yandell M."/>
            <person name="Gundlach H."/>
            <person name="Mayer K.F."/>
            <person name="Schwartz D.C."/>
            <person name="Town C.D."/>
        </authorList>
    </citation>
    <scope>GENOME REANNOTATION</scope>
    <source>
        <strain evidence="5 6">cv. Jemalong A17</strain>
    </source>
</reference>
<dbReference type="PaxDb" id="3880-AES87623"/>
<accession>G7JLY1</accession>
<sequence>MVTRDRKPSSVSYYRLISGFCREGNLEEVKGLFADMKKRGFRVDSALEVVVNGSFGVSKVDDANELIEEIKEEGGVKIDEDDNDGDVVIKQ</sequence>
<organism evidence="4 6">
    <name type="scientific">Medicago truncatula</name>
    <name type="common">Barrel medic</name>
    <name type="synonym">Medicago tribuloides</name>
    <dbReference type="NCBI Taxonomy" id="3880"/>
    <lineage>
        <taxon>Eukaryota</taxon>
        <taxon>Viridiplantae</taxon>
        <taxon>Streptophyta</taxon>
        <taxon>Embryophyta</taxon>
        <taxon>Tracheophyta</taxon>
        <taxon>Spermatophyta</taxon>
        <taxon>Magnoliopsida</taxon>
        <taxon>eudicotyledons</taxon>
        <taxon>Gunneridae</taxon>
        <taxon>Pentapetalae</taxon>
        <taxon>rosids</taxon>
        <taxon>fabids</taxon>
        <taxon>Fabales</taxon>
        <taxon>Fabaceae</taxon>
        <taxon>Papilionoideae</taxon>
        <taxon>50 kb inversion clade</taxon>
        <taxon>NPAAA clade</taxon>
        <taxon>Hologalegina</taxon>
        <taxon>IRL clade</taxon>
        <taxon>Trifolieae</taxon>
        <taxon>Medicago</taxon>
    </lineage>
</organism>
<dbReference type="HOGENOM" id="CLU_187133_0_0_1"/>
<dbReference type="Gene3D" id="1.25.40.10">
    <property type="entry name" value="Tetratricopeptide repeat domain"/>
    <property type="match status" value="1"/>
</dbReference>
<dbReference type="InterPro" id="IPR011990">
    <property type="entry name" value="TPR-like_helical_dom_sf"/>
</dbReference>
<keyword evidence="2" id="KW-0677">Repeat</keyword>
<dbReference type="STRING" id="3880.G7JLY1"/>
<evidence type="ECO:0000256" key="2">
    <source>
        <dbReference type="ARBA" id="ARBA00022737"/>
    </source>
</evidence>
<dbReference type="PANTHER" id="PTHR47941">
    <property type="entry name" value="PENTATRICOPEPTIDE REPEAT-CONTAINING PROTEIN 3, MITOCHONDRIAL"/>
    <property type="match status" value="1"/>
</dbReference>
<evidence type="ECO:0000256" key="1">
    <source>
        <dbReference type="ARBA" id="ARBA00007626"/>
    </source>
</evidence>
<evidence type="ECO:0000256" key="3">
    <source>
        <dbReference type="PROSITE-ProRule" id="PRU00708"/>
    </source>
</evidence>
<dbReference type="AlphaFoldDB" id="G7JLY1"/>
<name>G7JLY1_MEDTR</name>
<dbReference type="EMBL" id="CM001220">
    <property type="protein sequence ID" value="AES87623.1"/>
    <property type="molecule type" value="Genomic_DNA"/>
</dbReference>
<evidence type="ECO:0000313" key="6">
    <source>
        <dbReference type="Proteomes" id="UP000002051"/>
    </source>
</evidence>
<comment type="similarity">
    <text evidence="1">Belongs to the PPR family. P subfamily.</text>
</comment>
<dbReference type="EnsemblPlants" id="AES87623">
    <property type="protein sequence ID" value="AES87623"/>
    <property type="gene ID" value="MTR_4g031200"/>
</dbReference>
<dbReference type="Pfam" id="PF13041">
    <property type="entry name" value="PPR_2"/>
    <property type="match status" value="1"/>
</dbReference>
<keyword evidence="6" id="KW-1185">Reference proteome</keyword>
<evidence type="ECO:0000313" key="4">
    <source>
        <dbReference type="EMBL" id="AES87623.1"/>
    </source>
</evidence>
<reference evidence="4 6" key="1">
    <citation type="journal article" date="2011" name="Nature">
        <title>The Medicago genome provides insight into the evolution of rhizobial symbioses.</title>
        <authorList>
            <person name="Young N.D."/>
            <person name="Debelle F."/>
            <person name="Oldroyd G.E."/>
            <person name="Geurts R."/>
            <person name="Cannon S.B."/>
            <person name="Udvardi M.K."/>
            <person name="Benedito V.A."/>
            <person name="Mayer K.F."/>
            <person name="Gouzy J."/>
            <person name="Schoof H."/>
            <person name="Van de Peer Y."/>
            <person name="Proost S."/>
            <person name="Cook D.R."/>
            <person name="Meyers B.C."/>
            <person name="Spannagl M."/>
            <person name="Cheung F."/>
            <person name="De Mita S."/>
            <person name="Krishnakumar V."/>
            <person name="Gundlach H."/>
            <person name="Zhou S."/>
            <person name="Mudge J."/>
            <person name="Bharti A.K."/>
            <person name="Murray J.D."/>
            <person name="Naoumkina M.A."/>
            <person name="Rosen B."/>
            <person name="Silverstein K.A."/>
            <person name="Tang H."/>
            <person name="Rombauts S."/>
            <person name="Zhao P.X."/>
            <person name="Zhou P."/>
            <person name="Barbe V."/>
            <person name="Bardou P."/>
            <person name="Bechner M."/>
            <person name="Bellec A."/>
            <person name="Berger A."/>
            <person name="Berges H."/>
            <person name="Bidwell S."/>
            <person name="Bisseling T."/>
            <person name="Choisne N."/>
            <person name="Couloux A."/>
            <person name="Denny R."/>
            <person name="Deshpande S."/>
            <person name="Dai X."/>
            <person name="Doyle J.J."/>
            <person name="Dudez A.M."/>
            <person name="Farmer A.D."/>
            <person name="Fouteau S."/>
            <person name="Franken C."/>
            <person name="Gibelin C."/>
            <person name="Gish J."/>
            <person name="Goldstein S."/>
            <person name="Gonzalez A.J."/>
            <person name="Green P.J."/>
            <person name="Hallab A."/>
            <person name="Hartog M."/>
            <person name="Hua A."/>
            <person name="Humphray S.J."/>
            <person name="Jeong D.H."/>
            <person name="Jing Y."/>
            <person name="Jocker A."/>
            <person name="Kenton S.M."/>
            <person name="Kim D.J."/>
            <person name="Klee K."/>
            <person name="Lai H."/>
            <person name="Lang C."/>
            <person name="Lin S."/>
            <person name="Macmil S.L."/>
            <person name="Magdelenat G."/>
            <person name="Matthews L."/>
            <person name="McCorrison J."/>
            <person name="Monaghan E.L."/>
            <person name="Mun J.H."/>
            <person name="Najar F.Z."/>
            <person name="Nicholson C."/>
            <person name="Noirot C."/>
            <person name="O'Bleness M."/>
            <person name="Paule C.R."/>
            <person name="Poulain J."/>
            <person name="Prion F."/>
            <person name="Qin B."/>
            <person name="Qu C."/>
            <person name="Retzel E.F."/>
            <person name="Riddle C."/>
            <person name="Sallet E."/>
            <person name="Samain S."/>
            <person name="Samson N."/>
            <person name="Sanders I."/>
            <person name="Saurat O."/>
            <person name="Scarpelli C."/>
            <person name="Schiex T."/>
            <person name="Segurens B."/>
            <person name="Severin A.J."/>
            <person name="Sherrier D.J."/>
            <person name="Shi R."/>
            <person name="Sims S."/>
            <person name="Singer S.R."/>
            <person name="Sinharoy S."/>
            <person name="Sterck L."/>
            <person name="Viollet A."/>
            <person name="Wang B.B."/>
            <person name="Wang K."/>
            <person name="Wang M."/>
            <person name="Wang X."/>
            <person name="Warfsmann J."/>
            <person name="Weissenbach J."/>
            <person name="White D.D."/>
            <person name="White J.D."/>
            <person name="Wiley G.B."/>
            <person name="Wincker P."/>
            <person name="Xing Y."/>
            <person name="Yang L."/>
            <person name="Yao Z."/>
            <person name="Ying F."/>
            <person name="Zhai J."/>
            <person name="Zhou L."/>
            <person name="Zuber A."/>
            <person name="Denarie J."/>
            <person name="Dixon R.A."/>
            <person name="May G.D."/>
            <person name="Schwartz D.C."/>
            <person name="Rogers J."/>
            <person name="Quetier F."/>
            <person name="Town C.D."/>
            <person name="Roe B.A."/>
        </authorList>
    </citation>
    <scope>NUCLEOTIDE SEQUENCE [LARGE SCALE GENOMIC DNA]</scope>
    <source>
        <strain evidence="4">A17</strain>
        <strain evidence="5 6">cv. Jemalong A17</strain>
    </source>
</reference>
<evidence type="ECO:0000313" key="5">
    <source>
        <dbReference type="EnsemblPlants" id="AES87623"/>
    </source>
</evidence>
<protein>
    <submittedName>
        <fullName evidence="4">PPR repeat protein</fullName>
    </submittedName>
</protein>